<proteinExistence type="predicted"/>
<evidence type="ECO:0000313" key="1">
    <source>
        <dbReference type="EMBL" id="TLD42960.1"/>
    </source>
</evidence>
<reference evidence="1 2" key="1">
    <citation type="submission" date="2019-04" db="EMBL/GenBank/DDBJ databases">
        <title>Genome of a novel bacterium Candidatus Jettenia ecosi reconstructed from metagenome of an anammox bioreactor.</title>
        <authorList>
            <person name="Mardanov A.V."/>
            <person name="Beletsky A.V."/>
            <person name="Ravin N.V."/>
            <person name="Botchkova E.A."/>
            <person name="Litti Y.V."/>
            <person name="Nozhevnikova A.N."/>
        </authorList>
    </citation>
    <scope>NUCLEOTIDE SEQUENCE [LARGE SCALE GENOMIC DNA]</scope>
    <source>
        <strain evidence="1">J2</strain>
    </source>
</reference>
<evidence type="ECO:0000313" key="2">
    <source>
        <dbReference type="Proteomes" id="UP000319783"/>
    </source>
</evidence>
<sequence length="44" mass="5138">MPAPPYKIWPQQTQDLQSAVVFARQPCYRVLMRDLGQWLCAPSF</sequence>
<protein>
    <submittedName>
        <fullName evidence="1">Uncharacterized protein</fullName>
    </submittedName>
</protein>
<dbReference type="Proteomes" id="UP000319783">
    <property type="component" value="Unassembled WGS sequence"/>
</dbReference>
<accession>A0A533QQS0</accession>
<dbReference type="EMBL" id="SULG01000010">
    <property type="protein sequence ID" value="TLD42960.1"/>
    <property type="molecule type" value="Genomic_DNA"/>
</dbReference>
<gene>
    <name evidence="1" type="ORF">JETT_0748</name>
</gene>
<name>A0A533QQS0_9BACT</name>
<organism evidence="1 2">
    <name type="scientific">Candidatus Jettenia ecosi</name>
    <dbReference type="NCBI Taxonomy" id="2494326"/>
    <lineage>
        <taxon>Bacteria</taxon>
        <taxon>Pseudomonadati</taxon>
        <taxon>Planctomycetota</taxon>
        <taxon>Candidatus Brocadiia</taxon>
        <taxon>Candidatus Brocadiales</taxon>
        <taxon>Candidatus Brocadiaceae</taxon>
        <taxon>Candidatus Jettenia</taxon>
    </lineage>
</organism>
<comment type="caution">
    <text evidence="1">The sequence shown here is derived from an EMBL/GenBank/DDBJ whole genome shotgun (WGS) entry which is preliminary data.</text>
</comment>
<dbReference type="AlphaFoldDB" id="A0A533QQS0"/>